<evidence type="ECO:0000313" key="7">
    <source>
        <dbReference type="Proteomes" id="UP000240904"/>
    </source>
</evidence>
<dbReference type="InterPro" id="IPR010098">
    <property type="entry name" value="PFL2/GDeHydtase_fam"/>
</dbReference>
<evidence type="ECO:0000256" key="2">
    <source>
        <dbReference type="ARBA" id="ARBA00023239"/>
    </source>
</evidence>
<keyword evidence="7" id="KW-1185">Reference proteome</keyword>
<feature type="modified residue" description="Glycine radical" evidence="3">
    <location>
        <position position="745"/>
    </location>
</feature>
<feature type="domain" description="Glycine radical" evidence="4">
    <location>
        <begin position="649"/>
        <end position="769"/>
    </location>
</feature>
<evidence type="ECO:0000259" key="4">
    <source>
        <dbReference type="PROSITE" id="PS51149"/>
    </source>
</evidence>
<keyword evidence="1 3" id="KW-0556">Organic radical</keyword>
<protein>
    <submittedName>
        <fullName evidence="6">Formate C-acetyltransferase</fullName>
    </submittedName>
</protein>
<dbReference type="EMBL" id="PYMC01000002">
    <property type="protein sequence ID" value="PSW06562.1"/>
    <property type="molecule type" value="Genomic_DNA"/>
</dbReference>
<dbReference type="PROSITE" id="PS51554">
    <property type="entry name" value="PFL"/>
    <property type="match status" value="1"/>
</dbReference>
<reference evidence="6 7" key="1">
    <citation type="submission" date="2018-03" db="EMBL/GenBank/DDBJ databases">
        <title>Whole genome sequencing of Histamine producing bacteria.</title>
        <authorList>
            <person name="Butler K."/>
        </authorList>
    </citation>
    <scope>NUCLEOTIDE SEQUENCE [LARGE SCALE GENOMIC DNA]</scope>
    <source>
        <strain evidence="6 7">DSM 16190</strain>
    </source>
</reference>
<organism evidence="6 7">
    <name type="scientific">Photobacterium lipolyticum</name>
    <dbReference type="NCBI Taxonomy" id="266810"/>
    <lineage>
        <taxon>Bacteria</taxon>
        <taxon>Pseudomonadati</taxon>
        <taxon>Pseudomonadota</taxon>
        <taxon>Gammaproteobacteria</taxon>
        <taxon>Vibrionales</taxon>
        <taxon>Vibrionaceae</taxon>
        <taxon>Photobacterium</taxon>
    </lineage>
</organism>
<name>A0A2T3N2G1_9GAMM</name>
<dbReference type="GO" id="GO:0016740">
    <property type="term" value="F:transferase activity"/>
    <property type="evidence" value="ECO:0007669"/>
    <property type="project" value="UniProtKB-KW"/>
</dbReference>
<dbReference type="GO" id="GO:0005829">
    <property type="term" value="C:cytosol"/>
    <property type="evidence" value="ECO:0007669"/>
    <property type="project" value="TreeGrafter"/>
</dbReference>
<evidence type="ECO:0000256" key="1">
    <source>
        <dbReference type="ARBA" id="ARBA00022818"/>
    </source>
</evidence>
<dbReference type="NCBIfam" id="NF007437">
    <property type="entry name" value="PRK09983.1"/>
    <property type="match status" value="1"/>
</dbReference>
<keyword evidence="6" id="KW-0808">Transferase</keyword>
<dbReference type="InterPro" id="IPR004184">
    <property type="entry name" value="PFL_dom"/>
</dbReference>
<dbReference type="Gene3D" id="3.20.70.20">
    <property type="match status" value="1"/>
</dbReference>
<comment type="caution">
    <text evidence="6">The sequence shown here is derived from an EMBL/GenBank/DDBJ whole genome shotgun (WGS) entry which is preliminary data.</text>
</comment>
<gene>
    <name evidence="6" type="ORF">C9I89_03225</name>
</gene>
<evidence type="ECO:0000313" key="6">
    <source>
        <dbReference type="EMBL" id="PSW06562.1"/>
    </source>
</evidence>
<dbReference type="OrthoDB" id="9803969at2"/>
<dbReference type="PROSITE" id="PS51149">
    <property type="entry name" value="GLY_RADICAL_2"/>
    <property type="match status" value="1"/>
</dbReference>
<evidence type="ECO:0000256" key="3">
    <source>
        <dbReference type="PROSITE-ProRule" id="PRU00493"/>
    </source>
</evidence>
<dbReference type="InterPro" id="IPR051215">
    <property type="entry name" value="GRE"/>
</dbReference>
<dbReference type="AlphaFoldDB" id="A0A2T3N2G1"/>
<dbReference type="InterPro" id="IPR019777">
    <property type="entry name" value="Form_AcTrfase_GR_CS"/>
</dbReference>
<feature type="domain" description="PFL" evidence="5">
    <location>
        <begin position="4"/>
        <end position="641"/>
    </location>
</feature>
<dbReference type="SUPFAM" id="SSF51998">
    <property type="entry name" value="PFL-like glycyl radical enzymes"/>
    <property type="match status" value="1"/>
</dbReference>
<evidence type="ECO:0000259" key="5">
    <source>
        <dbReference type="PROSITE" id="PS51554"/>
    </source>
</evidence>
<dbReference type="Pfam" id="PF02901">
    <property type="entry name" value="PFL-like"/>
    <property type="match status" value="1"/>
</dbReference>
<dbReference type="InterPro" id="IPR001150">
    <property type="entry name" value="Gly_radical"/>
</dbReference>
<dbReference type="PROSITE" id="PS00850">
    <property type="entry name" value="GLY_RADICAL_1"/>
    <property type="match status" value="1"/>
</dbReference>
<keyword evidence="2" id="KW-0456">Lyase</keyword>
<dbReference type="Proteomes" id="UP000240904">
    <property type="component" value="Unassembled WGS sequence"/>
</dbReference>
<dbReference type="NCBIfam" id="TIGR01774">
    <property type="entry name" value="PFL2-3"/>
    <property type="match status" value="1"/>
</dbReference>
<dbReference type="CDD" id="cd01677">
    <property type="entry name" value="PFL2_DhaB_BssA"/>
    <property type="match status" value="1"/>
</dbReference>
<dbReference type="RefSeq" id="WP_107281926.1">
    <property type="nucleotide sequence ID" value="NZ_PYMC01000002.1"/>
</dbReference>
<dbReference type="PANTHER" id="PTHR43641">
    <property type="entry name" value="FORMATE ACETYLTRANSFERASE 3-RELATED"/>
    <property type="match status" value="1"/>
</dbReference>
<accession>A0A2T3N2G1</accession>
<dbReference type="PANTHER" id="PTHR43641:SF3">
    <property type="entry name" value="DEHYDRATASE PFLD-RELATED"/>
    <property type="match status" value="1"/>
</dbReference>
<dbReference type="Pfam" id="PF01228">
    <property type="entry name" value="Gly_radical"/>
    <property type="match status" value="1"/>
</dbReference>
<sequence length="769" mass="86651">MTTERITHLKTSLFDAPREISLERALLYTESHQQTDGEPTLIRRAKATSHVMDNVAISIREDELIAGNRTVKPRAGIVSPEMDPYWIDNELDIFFSRPQDKFEIAEQDKRIYREQLLPYWSQRSMKDFINSQFPDEIRDATRQKVFSVNQTDKGQGHIIIDYDRLLKNGLGRLTDEMASLATQNPDNHFYTAVQLLLEASTRHIRRYEHLAQEMADNLGLEGNPERAAELKQIAEISAKIAIEPPETFYEACQLFWYMNIILQYESNASSLSLGRFDQYMLPFYRASLDAGENPAFLQELLESLWVKMNDIVLLRSTNSAKFFAGFPTGYTILLGGLNETGHSAVNELSTLCLDSYQNIQLPQPNLGVRINELIDRKFLQKTAETIRLGTGIPQIFNDEVVVPAFLNRGVSLEDARDYAVVGCVELSIPGKTYGLHDIAMFNLLKVMELVLKRNQHNPDVSYDSLVGQIRDDICHYVKLMAKGSNICDIGHRDWAPVPLLSSFINDCIENGQDITDGGSRYNFSGVQGIGIANLSDSLHALKKFVFEEKRMGYADFIETLNCNFENEGGNKVRARLINRYEKFGNDIDEVDMISTELLRLFCKEVEQYDNPRGGKFTPGSYTVSAHIPLGEVVGATPDGRLAKEQLADGGLSPMLGQDQAGPTAVLKSVSKLDNYLLSNGSLLNAKFTPGTLEGEQGINKLCDFLHAFMKLKLQHIQFNVLNADTLKKAQEKPEDYAGLVVRVAGYSAFFVELSREIQDDIIRRTAHEL</sequence>
<proteinExistence type="predicted"/>
<dbReference type="GO" id="GO:0016829">
    <property type="term" value="F:lyase activity"/>
    <property type="evidence" value="ECO:0007669"/>
    <property type="project" value="UniProtKB-KW"/>
</dbReference>